<sequence length="114" mass="11973">MVHGVGGEGGRGGGLSAASWLGGVGFVGLKERTRRGSWVSCEAEKGSILMKQKKMGAGDAQVGCSWIENAQNYNDTSEIATTSIVSKAAKGSSSSKANCFHCKKGYKWLKTLKN</sequence>
<keyword evidence="2" id="KW-1185">Reference proteome</keyword>
<dbReference type="EMBL" id="JBEDUW010000003">
    <property type="protein sequence ID" value="KAK9939527.1"/>
    <property type="molecule type" value="Genomic_DNA"/>
</dbReference>
<reference evidence="1 2" key="1">
    <citation type="journal article" date="2023" name="G3 (Bethesda)">
        <title>A chromosome-length genome assembly and annotation of blackberry (Rubus argutus, cv. 'Hillquist').</title>
        <authorList>
            <person name="Bruna T."/>
            <person name="Aryal R."/>
            <person name="Dudchenko O."/>
            <person name="Sargent D.J."/>
            <person name="Mead D."/>
            <person name="Buti M."/>
            <person name="Cavallini A."/>
            <person name="Hytonen T."/>
            <person name="Andres J."/>
            <person name="Pham M."/>
            <person name="Weisz D."/>
            <person name="Mascagni F."/>
            <person name="Usai G."/>
            <person name="Natali L."/>
            <person name="Bassil N."/>
            <person name="Fernandez G.E."/>
            <person name="Lomsadze A."/>
            <person name="Armour M."/>
            <person name="Olukolu B."/>
            <person name="Poorten T."/>
            <person name="Britton C."/>
            <person name="Davik J."/>
            <person name="Ashrafi H."/>
            <person name="Aiden E.L."/>
            <person name="Borodovsky M."/>
            <person name="Worthington M."/>
        </authorList>
    </citation>
    <scope>NUCLEOTIDE SEQUENCE [LARGE SCALE GENOMIC DNA]</scope>
    <source>
        <strain evidence="1">PI 553951</strain>
    </source>
</reference>
<accession>A0AAW1XVL1</accession>
<organism evidence="1 2">
    <name type="scientific">Rubus argutus</name>
    <name type="common">Southern blackberry</name>
    <dbReference type="NCBI Taxonomy" id="59490"/>
    <lineage>
        <taxon>Eukaryota</taxon>
        <taxon>Viridiplantae</taxon>
        <taxon>Streptophyta</taxon>
        <taxon>Embryophyta</taxon>
        <taxon>Tracheophyta</taxon>
        <taxon>Spermatophyta</taxon>
        <taxon>Magnoliopsida</taxon>
        <taxon>eudicotyledons</taxon>
        <taxon>Gunneridae</taxon>
        <taxon>Pentapetalae</taxon>
        <taxon>rosids</taxon>
        <taxon>fabids</taxon>
        <taxon>Rosales</taxon>
        <taxon>Rosaceae</taxon>
        <taxon>Rosoideae</taxon>
        <taxon>Rosoideae incertae sedis</taxon>
        <taxon>Rubus</taxon>
    </lineage>
</organism>
<comment type="caution">
    <text evidence="1">The sequence shown here is derived from an EMBL/GenBank/DDBJ whole genome shotgun (WGS) entry which is preliminary data.</text>
</comment>
<evidence type="ECO:0000313" key="2">
    <source>
        <dbReference type="Proteomes" id="UP001457282"/>
    </source>
</evidence>
<protein>
    <submittedName>
        <fullName evidence="1">Uncharacterized protein</fullName>
    </submittedName>
</protein>
<name>A0AAW1XVL1_RUBAR</name>
<gene>
    <name evidence="1" type="ORF">M0R45_016221</name>
</gene>
<dbReference type="AlphaFoldDB" id="A0AAW1XVL1"/>
<dbReference type="Proteomes" id="UP001457282">
    <property type="component" value="Unassembled WGS sequence"/>
</dbReference>
<evidence type="ECO:0000313" key="1">
    <source>
        <dbReference type="EMBL" id="KAK9939527.1"/>
    </source>
</evidence>
<proteinExistence type="predicted"/>